<reference evidence="1" key="1">
    <citation type="submission" date="2010-03" db="EMBL/GenBank/DDBJ databases">
        <title>Annotation of Blastomyces dermatitidis strain ATCC 18188.</title>
        <authorList>
            <consortium name="The Broad Institute Genome Sequencing Platform"/>
            <consortium name="Broad Institute Genome Sequencing Center for Infectious Disease."/>
            <person name="Cuomo C."/>
            <person name="Klein B."/>
            <person name="Sullivan T."/>
            <person name="Heitman J."/>
            <person name="Young S."/>
            <person name="Zeng Q."/>
            <person name="Gargeya S."/>
            <person name="Alvarado L."/>
            <person name="Berlin A.M."/>
            <person name="Chapman S.B."/>
            <person name="Chen Z."/>
            <person name="Freedman E."/>
            <person name="Gellesch M."/>
            <person name="Goldberg J."/>
            <person name="Griggs A."/>
            <person name="Gujja S."/>
            <person name="Heilman E."/>
            <person name="Heiman D."/>
            <person name="Howarth C."/>
            <person name="Mehta T."/>
            <person name="Neiman D."/>
            <person name="Pearson M."/>
            <person name="Roberts A."/>
            <person name="Saif S."/>
            <person name="Shea T."/>
            <person name="Shenoy N."/>
            <person name="Sisk P."/>
            <person name="Stolte C."/>
            <person name="Sykes S."/>
            <person name="White J."/>
            <person name="Yandava C."/>
            <person name="Haas B."/>
            <person name="Nusbaum C."/>
            <person name="Birren B."/>
        </authorList>
    </citation>
    <scope>NUCLEOTIDE SEQUENCE</scope>
    <source>
        <strain evidence="1">ATCC 18188</strain>
    </source>
</reference>
<organism evidence="1">
    <name type="scientific">Ajellomyces dermatitidis (strain ATCC 18188 / CBS 674.68)</name>
    <name type="common">Blastomyces dermatitidis</name>
    <dbReference type="NCBI Taxonomy" id="653446"/>
    <lineage>
        <taxon>Eukaryota</taxon>
        <taxon>Fungi</taxon>
        <taxon>Dikarya</taxon>
        <taxon>Ascomycota</taxon>
        <taxon>Pezizomycotina</taxon>
        <taxon>Eurotiomycetes</taxon>
        <taxon>Eurotiomycetidae</taxon>
        <taxon>Onygenales</taxon>
        <taxon>Ajellomycetaceae</taxon>
        <taxon>Blastomyces</taxon>
    </lineage>
</organism>
<evidence type="ECO:0000313" key="1">
    <source>
        <dbReference type="EMBL" id="EGE79773.1"/>
    </source>
</evidence>
<dbReference type="Proteomes" id="UP000007802">
    <property type="component" value="Unassembled WGS sequence"/>
</dbReference>
<dbReference type="HOGENOM" id="CLU_1570199_0_0_1"/>
<accession>F2T960</accession>
<evidence type="ECO:0000313" key="2">
    <source>
        <dbReference type="EMBL" id="KMW67109.1"/>
    </source>
</evidence>
<name>F2T960_AJEDA</name>
<proteinExistence type="predicted"/>
<dbReference type="AlphaFoldDB" id="F2T960"/>
<dbReference type="EMBL" id="GG749416">
    <property type="protein sequence ID" value="EGE79773.1"/>
    <property type="molecule type" value="Genomic_DNA"/>
</dbReference>
<sequence>MEPDPFTPKDGYGQVIYAFFPDMPKIIRLDEHRVLKSAITNSTETEAMKFVAANTTIPSPKSLQDHMIWQQDGLKLLKLSWNTPPANPLAKSGENSHTISRCSSVISSAASSPNVQKLRPTTTPALIESANGGPVTVGLRFPRRGGPFDSEKEFNDFLVGLNDPKYPSPL</sequence>
<protein>
    <submittedName>
        <fullName evidence="1 2">Phosphotransferase</fullName>
    </submittedName>
</protein>
<dbReference type="EMBL" id="GG749416">
    <property type="protein sequence ID" value="KMW67109.1"/>
    <property type="molecule type" value="Genomic_DNA"/>
</dbReference>
<gene>
    <name evidence="1" type="ORF">BDDG_02714</name>
</gene>
<keyword evidence="1" id="KW-0808">Transferase</keyword>
<dbReference type="GO" id="GO:0016740">
    <property type="term" value="F:transferase activity"/>
    <property type="evidence" value="ECO:0007669"/>
    <property type="project" value="UniProtKB-KW"/>
</dbReference>